<dbReference type="EMBL" id="GGEC01062840">
    <property type="protein sequence ID" value="MBX43324.1"/>
    <property type="molecule type" value="Transcribed_RNA"/>
</dbReference>
<feature type="region of interest" description="Disordered" evidence="1">
    <location>
        <begin position="1"/>
        <end position="56"/>
    </location>
</feature>
<evidence type="ECO:0000256" key="1">
    <source>
        <dbReference type="SAM" id="MobiDB-lite"/>
    </source>
</evidence>
<feature type="compositionally biased region" description="Low complexity" evidence="1">
    <location>
        <begin position="8"/>
        <end position="52"/>
    </location>
</feature>
<dbReference type="AlphaFoldDB" id="A0A2P2NLM6"/>
<sequence>MTFATHNSPLTAATASTPIASSSASPTSRHSAMLLRTSSTSTTPTKKSWSPSEDSTWSKKVTTHCCWTIDWGCRCSAAGTFITGC</sequence>
<protein>
    <submittedName>
        <fullName evidence="2">Uncharacterized protein</fullName>
    </submittedName>
</protein>
<proteinExistence type="predicted"/>
<accession>A0A2P2NLM6</accession>
<organism evidence="2">
    <name type="scientific">Rhizophora mucronata</name>
    <name type="common">Asiatic mangrove</name>
    <dbReference type="NCBI Taxonomy" id="61149"/>
    <lineage>
        <taxon>Eukaryota</taxon>
        <taxon>Viridiplantae</taxon>
        <taxon>Streptophyta</taxon>
        <taxon>Embryophyta</taxon>
        <taxon>Tracheophyta</taxon>
        <taxon>Spermatophyta</taxon>
        <taxon>Magnoliopsida</taxon>
        <taxon>eudicotyledons</taxon>
        <taxon>Gunneridae</taxon>
        <taxon>Pentapetalae</taxon>
        <taxon>rosids</taxon>
        <taxon>fabids</taxon>
        <taxon>Malpighiales</taxon>
        <taxon>Rhizophoraceae</taxon>
        <taxon>Rhizophora</taxon>
    </lineage>
</organism>
<evidence type="ECO:0000313" key="2">
    <source>
        <dbReference type="EMBL" id="MBX43324.1"/>
    </source>
</evidence>
<reference evidence="2" key="1">
    <citation type="submission" date="2018-02" db="EMBL/GenBank/DDBJ databases">
        <title>Rhizophora mucronata_Transcriptome.</title>
        <authorList>
            <person name="Meera S.P."/>
            <person name="Sreeshan A."/>
            <person name="Augustine A."/>
        </authorList>
    </citation>
    <scope>NUCLEOTIDE SEQUENCE</scope>
    <source>
        <tissue evidence="2">Leaf</tissue>
    </source>
</reference>
<name>A0A2P2NLM6_RHIMU</name>